<accession>A0A176X066</accession>
<reference evidence="2 3" key="1">
    <citation type="submission" date="2016-05" db="EMBL/GenBank/DDBJ databases">
        <authorList>
            <person name="Lavstsen T."/>
            <person name="Jespersen J.S."/>
        </authorList>
    </citation>
    <scope>NUCLEOTIDE SEQUENCE [LARGE SCALE GENOMIC DNA]</scope>
    <source>
        <strain evidence="2 3">KCJ1736</strain>
    </source>
</reference>
<evidence type="ECO:0000313" key="2">
    <source>
        <dbReference type="EMBL" id="OAE39407.1"/>
    </source>
</evidence>
<dbReference type="RefSeq" id="WP_063950652.1">
    <property type="nucleotide sequence ID" value="NZ_LXPS01000037.1"/>
</dbReference>
<dbReference type="AlphaFoldDB" id="A0A176X066"/>
<evidence type="ECO:0000313" key="3">
    <source>
        <dbReference type="Proteomes" id="UP000077098"/>
    </source>
</evidence>
<dbReference type="Pfam" id="PF01370">
    <property type="entry name" value="Epimerase"/>
    <property type="match status" value="1"/>
</dbReference>
<dbReference type="PANTHER" id="PTHR48079:SF6">
    <property type="entry name" value="NAD(P)-BINDING DOMAIN-CONTAINING PROTEIN-RELATED"/>
    <property type="match status" value="1"/>
</dbReference>
<dbReference type="InterPro" id="IPR051783">
    <property type="entry name" value="NAD(P)-dependent_oxidoreduct"/>
</dbReference>
<dbReference type="SUPFAM" id="SSF51735">
    <property type="entry name" value="NAD(P)-binding Rossmann-fold domains"/>
    <property type="match status" value="1"/>
</dbReference>
<dbReference type="InterPro" id="IPR036291">
    <property type="entry name" value="NAD(P)-bd_dom_sf"/>
</dbReference>
<evidence type="ECO:0000259" key="1">
    <source>
        <dbReference type="Pfam" id="PF01370"/>
    </source>
</evidence>
<gene>
    <name evidence="2" type="ORF">A7J57_23825</name>
</gene>
<proteinExistence type="predicted"/>
<sequence length="345" mass="37900">MSIGNNVSAAKDEQPLALVLGVNGGVGGQVSRMLLQRGWRLRAMTRRKPAAEVAGNVEFVAGDAMNRQDVLRAAQGARLIVHAVNPPGYSDWEKQVVPMLDNTIAAAESCGARIVFPGTVYNFGSDAFPLLTEESPQQPFTRKGALRAEMERRLKMASMRGVPVLIVRAGDFFGPDAKNNWFSQMLVKPGRPVRSVRNPAVPHAGHQWAYLPDVAETIGRLLDRAADLPAFAVFHMEGFWDFDGLQLVAAIERVVGHPVKQRRLSWTGIRLAAPFVPLFREVLEMRYLWQMSIRMSNRKVTAFLGGEPRTPIDVAVSTTLASLGCLEQNQPRVSLAQPVDAKGEV</sequence>
<comment type="caution">
    <text evidence="2">The sequence shown here is derived from an EMBL/GenBank/DDBJ whole genome shotgun (WGS) entry which is preliminary data.</text>
</comment>
<feature type="domain" description="NAD-dependent epimerase/dehydratase" evidence="1">
    <location>
        <begin position="17"/>
        <end position="226"/>
    </location>
</feature>
<dbReference type="EMBL" id="LXPS01000037">
    <property type="protein sequence ID" value="OAE39407.1"/>
    <property type="molecule type" value="Genomic_DNA"/>
</dbReference>
<name>A0A176X066_AGRTU</name>
<dbReference type="GO" id="GO:0005737">
    <property type="term" value="C:cytoplasm"/>
    <property type="evidence" value="ECO:0007669"/>
    <property type="project" value="TreeGrafter"/>
</dbReference>
<protein>
    <recommendedName>
        <fullName evidence="1">NAD-dependent epimerase/dehydratase domain-containing protein</fullName>
    </recommendedName>
</protein>
<dbReference type="GO" id="GO:0004029">
    <property type="term" value="F:aldehyde dehydrogenase (NAD+) activity"/>
    <property type="evidence" value="ECO:0007669"/>
    <property type="project" value="TreeGrafter"/>
</dbReference>
<dbReference type="InterPro" id="IPR001509">
    <property type="entry name" value="Epimerase_deHydtase"/>
</dbReference>
<dbReference type="Gene3D" id="3.40.50.720">
    <property type="entry name" value="NAD(P)-binding Rossmann-like Domain"/>
    <property type="match status" value="1"/>
</dbReference>
<dbReference type="PANTHER" id="PTHR48079">
    <property type="entry name" value="PROTEIN YEEZ"/>
    <property type="match status" value="1"/>
</dbReference>
<dbReference type="Proteomes" id="UP000077098">
    <property type="component" value="Unassembled WGS sequence"/>
</dbReference>
<organism evidence="2 3">
    <name type="scientific">Agrobacterium tumefaciens</name>
    <dbReference type="NCBI Taxonomy" id="358"/>
    <lineage>
        <taxon>Bacteria</taxon>
        <taxon>Pseudomonadati</taxon>
        <taxon>Pseudomonadota</taxon>
        <taxon>Alphaproteobacteria</taxon>
        <taxon>Hyphomicrobiales</taxon>
        <taxon>Rhizobiaceae</taxon>
        <taxon>Rhizobium/Agrobacterium group</taxon>
        <taxon>Agrobacterium</taxon>
        <taxon>Agrobacterium tumefaciens complex</taxon>
    </lineage>
</organism>